<dbReference type="InterPro" id="IPR054211">
    <property type="entry name" value="DUF6918"/>
</dbReference>
<protein>
    <submittedName>
        <fullName evidence="1">Uncharacterized protein</fullName>
    </submittedName>
</protein>
<dbReference type="RefSeq" id="WP_076481524.1">
    <property type="nucleotide sequence ID" value="NZ_FTNT01000010.1"/>
</dbReference>
<reference evidence="1 2" key="1">
    <citation type="submission" date="2017-01" db="EMBL/GenBank/DDBJ databases">
        <authorList>
            <person name="Mah S.A."/>
            <person name="Swanson W.J."/>
            <person name="Moy G.W."/>
            <person name="Vacquier V.D."/>
        </authorList>
    </citation>
    <scope>NUCLEOTIDE SEQUENCE [LARGE SCALE GENOMIC DNA]</scope>
    <source>
        <strain evidence="1 2">CPCC 203464</strain>
    </source>
</reference>
<organism evidence="1 2">
    <name type="scientific">Williamsia sterculiae</name>
    <dbReference type="NCBI Taxonomy" id="1344003"/>
    <lineage>
        <taxon>Bacteria</taxon>
        <taxon>Bacillati</taxon>
        <taxon>Actinomycetota</taxon>
        <taxon>Actinomycetes</taxon>
        <taxon>Mycobacteriales</taxon>
        <taxon>Nocardiaceae</taxon>
        <taxon>Williamsia</taxon>
    </lineage>
</organism>
<name>A0A1N7GXU6_9NOCA</name>
<dbReference type="Proteomes" id="UP000186218">
    <property type="component" value="Unassembled WGS sequence"/>
</dbReference>
<evidence type="ECO:0000313" key="2">
    <source>
        <dbReference type="Proteomes" id="UP000186218"/>
    </source>
</evidence>
<dbReference type="OrthoDB" id="530636at2"/>
<gene>
    <name evidence="1" type="ORF">SAMN05445060_3252</name>
</gene>
<evidence type="ECO:0000313" key="1">
    <source>
        <dbReference type="EMBL" id="SIS17382.1"/>
    </source>
</evidence>
<sequence length="144" mass="15250">MPASLDVLLDPDRRPAVVKDLVGVIDAEVADKKGLSGTAVKGGYAAVNRVKRGIVPEATDRMLADFVEALEPFWATRPAGVAFGDHLHDEGDKAADALLSVTDRRASYAKPALTRAYNALRPKAKENVIAALPRLGAAIEKHAG</sequence>
<dbReference type="EMBL" id="FTNT01000010">
    <property type="protein sequence ID" value="SIS17382.1"/>
    <property type="molecule type" value="Genomic_DNA"/>
</dbReference>
<accession>A0A1N7GXU6</accession>
<proteinExistence type="predicted"/>
<dbReference type="Pfam" id="PF21893">
    <property type="entry name" value="DUF6918"/>
    <property type="match status" value="1"/>
</dbReference>
<dbReference type="STRING" id="1344003.SAMN05445060_3252"/>
<dbReference type="AlphaFoldDB" id="A0A1N7GXU6"/>
<keyword evidence="2" id="KW-1185">Reference proteome</keyword>